<proteinExistence type="predicted"/>
<evidence type="ECO:0000259" key="1">
    <source>
        <dbReference type="Pfam" id="PF07833"/>
    </source>
</evidence>
<gene>
    <name evidence="2" type="ORF">SDC9_89239</name>
</gene>
<dbReference type="SUPFAM" id="SSF55383">
    <property type="entry name" value="Copper amine oxidase, domain N"/>
    <property type="match status" value="1"/>
</dbReference>
<evidence type="ECO:0000313" key="2">
    <source>
        <dbReference type="EMBL" id="MPM42573.1"/>
    </source>
</evidence>
<dbReference type="AlphaFoldDB" id="A0A644ZVA9"/>
<dbReference type="Gene3D" id="3.30.457.10">
    <property type="entry name" value="Copper amine oxidase-like, N-terminal domain"/>
    <property type="match status" value="1"/>
</dbReference>
<protein>
    <recommendedName>
        <fullName evidence="1">Copper amine oxidase-like N-terminal domain-containing protein</fullName>
    </recommendedName>
</protein>
<sequence length="235" mass="26556">MLSNSVSVFAASKNDYIANLEIKIGTNEVVFDENGNSETITYDGEVPFIDDNGRVQIPLRYASDILCEPNLNIYWKEKTKTAYLYLNDYVDNPIARVTIGSNIISHGDEETGTTTQMDSEPIIKNGRIFIPLRYILNAMGIDDDHINWDEDIKTIKITKTKYNYSVEELRKAFEKLDDGICEKYGIVASNTDLTNNCLEIGAMGLNDDKINRICEYLNMNSITFINEDGSTTIDD</sequence>
<dbReference type="InterPro" id="IPR012854">
    <property type="entry name" value="Cu_amine_oxidase-like_N"/>
</dbReference>
<comment type="caution">
    <text evidence="2">The sequence shown here is derived from an EMBL/GenBank/DDBJ whole genome shotgun (WGS) entry which is preliminary data.</text>
</comment>
<feature type="domain" description="Copper amine oxidase-like N-terminal" evidence="1">
    <location>
        <begin position="45"/>
        <end position="157"/>
    </location>
</feature>
<name>A0A644ZVA9_9ZZZZ</name>
<dbReference type="InterPro" id="IPR036582">
    <property type="entry name" value="Mao_N_sf"/>
</dbReference>
<dbReference type="Pfam" id="PF07833">
    <property type="entry name" value="Cu_amine_oxidN1"/>
    <property type="match status" value="1"/>
</dbReference>
<dbReference type="EMBL" id="VSSQ01009777">
    <property type="protein sequence ID" value="MPM42573.1"/>
    <property type="molecule type" value="Genomic_DNA"/>
</dbReference>
<reference evidence="2" key="1">
    <citation type="submission" date="2019-08" db="EMBL/GenBank/DDBJ databases">
        <authorList>
            <person name="Kucharzyk K."/>
            <person name="Murdoch R.W."/>
            <person name="Higgins S."/>
            <person name="Loffler F."/>
        </authorList>
    </citation>
    <scope>NUCLEOTIDE SEQUENCE</scope>
</reference>
<organism evidence="2">
    <name type="scientific">bioreactor metagenome</name>
    <dbReference type="NCBI Taxonomy" id="1076179"/>
    <lineage>
        <taxon>unclassified sequences</taxon>
        <taxon>metagenomes</taxon>
        <taxon>ecological metagenomes</taxon>
    </lineage>
</organism>
<accession>A0A644ZVA9</accession>